<evidence type="ECO:0000313" key="1">
    <source>
        <dbReference type="EMBL" id="KAI9900091.1"/>
    </source>
</evidence>
<dbReference type="EMBL" id="CM047943">
    <property type="protein sequence ID" value="KAI9900091.1"/>
    <property type="molecule type" value="Genomic_DNA"/>
</dbReference>
<accession>A0ACC0V2U4</accession>
<evidence type="ECO:0000313" key="2">
    <source>
        <dbReference type="Proteomes" id="UP001163324"/>
    </source>
</evidence>
<name>A0ACC0V2U4_9HYPO</name>
<organism evidence="1 2">
    <name type="scientific">Trichothecium roseum</name>
    <dbReference type="NCBI Taxonomy" id="47278"/>
    <lineage>
        <taxon>Eukaryota</taxon>
        <taxon>Fungi</taxon>
        <taxon>Dikarya</taxon>
        <taxon>Ascomycota</taxon>
        <taxon>Pezizomycotina</taxon>
        <taxon>Sordariomycetes</taxon>
        <taxon>Hypocreomycetidae</taxon>
        <taxon>Hypocreales</taxon>
        <taxon>Hypocreales incertae sedis</taxon>
        <taxon>Trichothecium</taxon>
    </lineage>
</organism>
<reference evidence="1" key="1">
    <citation type="submission" date="2022-10" db="EMBL/GenBank/DDBJ databases">
        <title>Complete Genome of Trichothecium roseum strain YXFP-22015, a Plant Pathogen Isolated from Citrus.</title>
        <authorList>
            <person name="Wang Y."/>
            <person name="Zhu L."/>
        </authorList>
    </citation>
    <scope>NUCLEOTIDE SEQUENCE</scope>
    <source>
        <strain evidence="1">YXFP-22015</strain>
    </source>
</reference>
<protein>
    <submittedName>
        <fullName evidence="1">Uncharacterized protein</fullName>
    </submittedName>
</protein>
<gene>
    <name evidence="1" type="ORF">N3K66_004353</name>
</gene>
<proteinExistence type="predicted"/>
<dbReference type="Proteomes" id="UP001163324">
    <property type="component" value="Chromosome 4"/>
</dbReference>
<keyword evidence="2" id="KW-1185">Reference proteome</keyword>
<comment type="caution">
    <text evidence="1">The sequence shown here is derived from an EMBL/GenBank/DDBJ whole genome shotgun (WGS) entry which is preliminary data.</text>
</comment>
<sequence length="258" mass="27681">MSSSVCKACGDDLIFVSEADDENDGSGASVPDDLSLPCGCHFHWQCLLDAASAVALSLKCPNCDGGLTENNAGPSATNAFVANTSGVRILAQYANEGGVQNDLDILPSITEEAYLISNPSARVARAFQLMCSEGDVEGIMDLLMAHSDGQEHGTEAQSMLSYQDPLDDMKTGLHMAIEKTQVDVVWLLLWLCSTLLDDVFPCEVRQAAESSGIGRLQVGHAGDIRTRRTASGASSEDFALREQEKWRPFLDKGLLSIH</sequence>